<dbReference type="GO" id="GO:0046294">
    <property type="term" value="P:formaldehyde catabolic process"/>
    <property type="evidence" value="ECO:0007669"/>
    <property type="project" value="UniProtKB-UniRule"/>
</dbReference>
<comment type="subcellular location">
    <subcellularLocation>
        <location evidence="2 12">Cytoplasm</location>
    </subcellularLocation>
</comment>
<dbReference type="CDD" id="cd00545">
    <property type="entry name" value="MCH"/>
    <property type="match status" value="1"/>
</dbReference>
<evidence type="ECO:0000256" key="6">
    <source>
        <dbReference type="ARBA" id="ARBA00020597"/>
    </source>
</evidence>
<dbReference type="EC" id="3.5.4.27" evidence="5 12"/>
<comment type="similarity">
    <text evidence="4 12">Belongs to the MCH family.</text>
</comment>
<evidence type="ECO:0000256" key="8">
    <source>
        <dbReference type="ARBA" id="ARBA00022563"/>
    </source>
</evidence>
<evidence type="ECO:0000256" key="5">
    <source>
        <dbReference type="ARBA" id="ARBA00012765"/>
    </source>
</evidence>
<evidence type="ECO:0000256" key="12">
    <source>
        <dbReference type="HAMAP-Rule" id="MF_00486"/>
    </source>
</evidence>
<evidence type="ECO:0000313" key="13">
    <source>
        <dbReference type="EMBL" id="RFC66801.1"/>
    </source>
</evidence>
<dbReference type="GO" id="GO:0018759">
    <property type="term" value="F:methenyltetrahydromethanopterin cyclohydrolase activity"/>
    <property type="evidence" value="ECO:0007669"/>
    <property type="project" value="UniProtKB-UniRule"/>
</dbReference>
<reference evidence="14" key="1">
    <citation type="submission" date="2018-08" db="EMBL/GenBank/DDBJ databases">
        <authorList>
            <person name="Im W.T."/>
        </authorList>
    </citation>
    <scope>NUCLEOTIDE SEQUENCE [LARGE SCALE GENOMIC DNA]</scope>
    <source>
        <strain evidence="14">LA-28</strain>
    </source>
</reference>
<evidence type="ECO:0000256" key="3">
    <source>
        <dbReference type="ARBA" id="ARBA00005087"/>
    </source>
</evidence>
<dbReference type="InterPro" id="IPR003209">
    <property type="entry name" value="METHMP_CycHdrlase"/>
</dbReference>
<evidence type="ECO:0000256" key="2">
    <source>
        <dbReference type="ARBA" id="ARBA00004496"/>
    </source>
</evidence>
<dbReference type="GO" id="GO:0006730">
    <property type="term" value="P:one-carbon metabolic process"/>
    <property type="evidence" value="ECO:0007669"/>
    <property type="project" value="UniProtKB-UniRule"/>
</dbReference>
<gene>
    <name evidence="12" type="primary">mch</name>
    <name evidence="13" type="ORF">DY251_14825</name>
</gene>
<protein>
    <recommendedName>
        <fullName evidence="6 12">Methenyltetrahydromethanopterin cyclohydrolase</fullName>
        <ecNumber evidence="5 12">3.5.4.27</ecNumber>
    </recommendedName>
    <alternativeName>
        <fullName evidence="10 12">Methenyl-H4MPT cyclohydrolase</fullName>
    </alternativeName>
</protein>
<comment type="function">
    <text evidence="1 12">Catalyzes the hydrolysis of methenyl-H(4)MPT(+) to 5-formyl-H(4)MPT.</text>
</comment>
<dbReference type="EMBL" id="QURN01000011">
    <property type="protein sequence ID" value="RFC66801.1"/>
    <property type="molecule type" value="Genomic_DNA"/>
</dbReference>
<keyword evidence="9 12" id="KW-0378">Hydrolase</keyword>
<keyword evidence="7 12" id="KW-0963">Cytoplasm</keyword>
<proteinExistence type="inferred from homology"/>
<dbReference type="UniPathway" id="UPA00562">
    <property type="reaction ID" value="UER00703"/>
</dbReference>
<evidence type="ECO:0000256" key="10">
    <source>
        <dbReference type="ARBA" id="ARBA00030468"/>
    </source>
</evidence>
<dbReference type="Pfam" id="PF02289">
    <property type="entry name" value="MCH"/>
    <property type="match status" value="1"/>
</dbReference>
<sequence length="313" mass="33080">MSLNASATQIVEQMQRDAASLRITSSKGPLGETLIDAGAKCIGSIEAGLQMARAAMGGLGTITTGMDRSTPLWPLTLEVRSSQPVLACLAAQYAGWSLSSGDYFAMGSGPARALARVEPLFETLGYREQAENGVLILETSKPPVEAVVRKVADATGLAPDHLAFIYAPTQSLAGTAQIVARVLEVALHKANDLKFPLDNIIDGAASAPLPAPHPDFLTAMGRTNDAIIYGSLVQLFVKGPANEARRLAEKLPSATSRDHGRPFAEIFKAFKGDFYAIDPLLFSPAEAIVTAIDTGETFRTGTRHMAMLEASLG</sequence>
<dbReference type="Gene3D" id="3.10.340.11">
    <property type="entry name" value="Methenyltetrahydromethanopterin Cyclohydrolase, Chain A, domain 1"/>
    <property type="match status" value="1"/>
</dbReference>
<evidence type="ECO:0000256" key="1">
    <source>
        <dbReference type="ARBA" id="ARBA00004058"/>
    </source>
</evidence>
<comment type="caution">
    <text evidence="13">The sequence shown here is derived from an EMBL/GenBank/DDBJ whole genome shotgun (WGS) entry which is preliminary data.</text>
</comment>
<organism evidence="13 14">
    <name type="scientific">Mesorhizobium denitrificans</name>
    <dbReference type="NCBI Taxonomy" id="2294114"/>
    <lineage>
        <taxon>Bacteria</taxon>
        <taxon>Pseudomonadati</taxon>
        <taxon>Pseudomonadota</taxon>
        <taxon>Alphaproteobacteria</taxon>
        <taxon>Hyphomicrobiales</taxon>
        <taxon>Phyllobacteriaceae</taxon>
        <taxon>Mesorhizobium</taxon>
    </lineage>
</organism>
<dbReference type="NCBIfam" id="TIGR03120">
    <property type="entry name" value="one_C_mch"/>
    <property type="match status" value="1"/>
</dbReference>
<dbReference type="Proteomes" id="UP000262379">
    <property type="component" value="Unassembled WGS sequence"/>
</dbReference>
<dbReference type="SUPFAM" id="SSF56199">
    <property type="entry name" value="Methenyltetrahydromethanopterin cyclohydrolase"/>
    <property type="match status" value="1"/>
</dbReference>
<keyword evidence="14" id="KW-1185">Reference proteome</keyword>
<comment type="catalytic activity">
    <reaction evidence="11 12">
        <text>5,10-methenyl-5,6,7,8-tetrahydromethanopterin + H2O = N(5)-formyl-5,6,7,8-tetrahydromethanopterin + H(+)</text>
        <dbReference type="Rhea" id="RHEA:19053"/>
        <dbReference type="ChEBI" id="CHEBI:15377"/>
        <dbReference type="ChEBI" id="CHEBI:15378"/>
        <dbReference type="ChEBI" id="CHEBI:58018"/>
        <dbReference type="ChEBI" id="CHEBI:58337"/>
        <dbReference type="EC" id="3.5.4.27"/>
    </reaction>
</comment>
<keyword evidence="8 12" id="KW-0554">One-carbon metabolism</keyword>
<name>A0A371XC76_9HYPH</name>
<evidence type="ECO:0000256" key="7">
    <source>
        <dbReference type="ARBA" id="ARBA00022490"/>
    </source>
</evidence>
<comment type="pathway">
    <text evidence="3 12">One-carbon metabolism; formaldehyde degradation; formate from formaldehyde (H(4)MPT route): step 3/5.</text>
</comment>
<accession>A0A371XC76</accession>
<evidence type="ECO:0000256" key="4">
    <source>
        <dbReference type="ARBA" id="ARBA00006902"/>
    </source>
</evidence>
<dbReference type="HAMAP" id="MF_00486">
    <property type="entry name" value="McH"/>
    <property type="match status" value="1"/>
</dbReference>
<dbReference type="GO" id="GO:0005737">
    <property type="term" value="C:cytoplasm"/>
    <property type="evidence" value="ECO:0007669"/>
    <property type="project" value="UniProtKB-SubCell"/>
</dbReference>
<dbReference type="Gene3D" id="3.30.1030.10">
    <property type="entry name" value="Methenyltetrahydromethanopterin Cyclohydrolase, Chain A, domain 2"/>
    <property type="match status" value="1"/>
</dbReference>
<evidence type="ECO:0000256" key="11">
    <source>
        <dbReference type="ARBA" id="ARBA00048684"/>
    </source>
</evidence>
<evidence type="ECO:0000313" key="14">
    <source>
        <dbReference type="Proteomes" id="UP000262379"/>
    </source>
</evidence>
<evidence type="ECO:0000256" key="9">
    <source>
        <dbReference type="ARBA" id="ARBA00022801"/>
    </source>
</evidence>
<dbReference type="AlphaFoldDB" id="A0A371XC76"/>